<name>A0A0D2G445_CLAB1</name>
<evidence type="ECO:0000313" key="2">
    <source>
        <dbReference type="EMBL" id="KIW93437.1"/>
    </source>
</evidence>
<organism evidence="2">
    <name type="scientific">Cladophialophora bantiana (strain ATCC 10958 / CBS 173.52 / CDC B-1940 / NIH 8579)</name>
    <name type="common">Xylohypha bantiana</name>
    <dbReference type="NCBI Taxonomy" id="1442370"/>
    <lineage>
        <taxon>Eukaryota</taxon>
        <taxon>Fungi</taxon>
        <taxon>Dikarya</taxon>
        <taxon>Ascomycota</taxon>
        <taxon>Pezizomycotina</taxon>
        <taxon>Eurotiomycetes</taxon>
        <taxon>Chaetothyriomycetidae</taxon>
        <taxon>Chaetothyriales</taxon>
        <taxon>Herpotrichiellaceae</taxon>
        <taxon>Cladophialophora</taxon>
    </lineage>
</organism>
<dbReference type="OrthoDB" id="10611587at2759"/>
<proteinExistence type="predicted"/>
<dbReference type="AlphaFoldDB" id="A0A0D2G445"/>
<dbReference type="GeneID" id="27698970"/>
<dbReference type="RefSeq" id="XP_016620106.1">
    <property type="nucleotide sequence ID" value="XM_016763782.1"/>
</dbReference>
<feature type="compositionally biased region" description="Basic and acidic residues" evidence="1">
    <location>
        <begin position="89"/>
        <end position="108"/>
    </location>
</feature>
<accession>A0A0D2G445</accession>
<feature type="region of interest" description="Disordered" evidence="1">
    <location>
        <begin position="61"/>
        <end position="108"/>
    </location>
</feature>
<dbReference type="EMBL" id="KN846987">
    <property type="protein sequence ID" value="KIW93437.1"/>
    <property type="molecule type" value="Genomic_DNA"/>
</dbReference>
<dbReference type="VEuPathDB" id="FungiDB:Z519_06042"/>
<reference evidence="2" key="1">
    <citation type="submission" date="2015-01" db="EMBL/GenBank/DDBJ databases">
        <title>The Genome Sequence of Cladophialophora bantiana CBS 173.52.</title>
        <authorList>
            <consortium name="The Broad Institute Genomics Platform"/>
            <person name="Cuomo C."/>
            <person name="de Hoog S."/>
            <person name="Gorbushina A."/>
            <person name="Stielow B."/>
            <person name="Teixiera M."/>
            <person name="Abouelleil A."/>
            <person name="Chapman S.B."/>
            <person name="Priest M."/>
            <person name="Young S.K."/>
            <person name="Wortman J."/>
            <person name="Nusbaum C."/>
            <person name="Birren B."/>
        </authorList>
    </citation>
    <scope>NUCLEOTIDE SEQUENCE [LARGE SCALE GENOMIC DNA]</scope>
    <source>
        <strain evidence="2">CBS 173.52</strain>
    </source>
</reference>
<sequence length="148" mass="17074">MLNALRRPPIYLEPNFSIAFSHLLSRSRVEGAYHYEHRRSPKSQEEIDPIFDDMYYNAGSVPFSPQGGPRHRLLRKEMPPVESDGPDDTNERSMFEEHLPNDAAEEKLNDRDHLSKMLEMWCTDKVMPLPNFPPAFLPSSSPEQPVLP</sequence>
<evidence type="ECO:0000256" key="1">
    <source>
        <dbReference type="SAM" id="MobiDB-lite"/>
    </source>
</evidence>
<gene>
    <name evidence="2" type="ORF">Z519_06042</name>
</gene>
<dbReference type="HOGENOM" id="CLU_1758603_0_0_1"/>
<protein>
    <submittedName>
        <fullName evidence="2">Unplaced genomic scaffold supercont1.8, whole genome shotgun sequence</fullName>
    </submittedName>
</protein>